<feature type="transmembrane region" description="Helical" evidence="6">
    <location>
        <begin position="504"/>
        <end position="522"/>
    </location>
</feature>
<evidence type="ECO:0000313" key="9">
    <source>
        <dbReference type="Proteomes" id="UP000095751"/>
    </source>
</evidence>
<feature type="transmembrane region" description="Helical" evidence="6">
    <location>
        <begin position="337"/>
        <end position="362"/>
    </location>
</feature>
<dbReference type="InterPro" id="IPR011701">
    <property type="entry name" value="MFS"/>
</dbReference>
<dbReference type="GO" id="GO:0016020">
    <property type="term" value="C:membrane"/>
    <property type="evidence" value="ECO:0007669"/>
    <property type="project" value="UniProtKB-SubCell"/>
</dbReference>
<feature type="region of interest" description="Disordered" evidence="5">
    <location>
        <begin position="20"/>
        <end position="47"/>
    </location>
</feature>
<dbReference type="InterPro" id="IPR036259">
    <property type="entry name" value="MFS_trans_sf"/>
</dbReference>
<dbReference type="InterPro" id="IPR020846">
    <property type="entry name" value="MFS_dom"/>
</dbReference>
<dbReference type="KEGG" id="fcy:FRACYDRAFT_196290"/>
<feature type="transmembrane region" description="Helical" evidence="6">
    <location>
        <begin position="404"/>
        <end position="423"/>
    </location>
</feature>
<evidence type="ECO:0000259" key="7">
    <source>
        <dbReference type="PROSITE" id="PS50850"/>
    </source>
</evidence>
<evidence type="ECO:0000256" key="2">
    <source>
        <dbReference type="ARBA" id="ARBA00022692"/>
    </source>
</evidence>
<keyword evidence="4 6" id="KW-0472">Membrane</keyword>
<reference evidence="8 9" key="1">
    <citation type="submission" date="2016-09" db="EMBL/GenBank/DDBJ databases">
        <title>Extensive genetic diversity and differential bi-allelic expression allows diatom success in the polar Southern Ocean.</title>
        <authorList>
            <consortium name="DOE Joint Genome Institute"/>
            <person name="Mock T."/>
            <person name="Otillar R.P."/>
            <person name="Strauss J."/>
            <person name="Dupont C."/>
            <person name="Frickenhaus S."/>
            <person name="Maumus F."/>
            <person name="Mcmullan M."/>
            <person name="Sanges R."/>
            <person name="Schmutz J."/>
            <person name="Toseland A."/>
            <person name="Valas R."/>
            <person name="Veluchamy A."/>
            <person name="Ward B.J."/>
            <person name="Allen A."/>
            <person name="Barry K."/>
            <person name="Falciatore A."/>
            <person name="Ferrante M."/>
            <person name="Fortunato A.E."/>
            <person name="Gloeckner G."/>
            <person name="Gruber A."/>
            <person name="Hipkin R."/>
            <person name="Janech M."/>
            <person name="Kroth P."/>
            <person name="Leese F."/>
            <person name="Lindquist E."/>
            <person name="Lyon B.R."/>
            <person name="Martin J."/>
            <person name="Mayer C."/>
            <person name="Parker M."/>
            <person name="Quesneville H."/>
            <person name="Raymond J."/>
            <person name="Uhlig C."/>
            <person name="Valentin K.U."/>
            <person name="Worden A.Z."/>
            <person name="Armbrust E.V."/>
            <person name="Bowler C."/>
            <person name="Green B."/>
            <person name="Moulton V."/>
            <person name="Van Oosterhout C."/>
            <person name="Grigoriev I."/>
        </authorList>
    </citation>
    <scope>NUCLEOTIDE SEQUENCE [LARGE SCALE GENOMIC DNA]</scope>
    <source>
        <strain evidence="8 9">CCMP1102</strain>
    </source>
</reference>
<evidence type="ECO:0000256" key="5">
    <source>
        <dbReference type="SAM" id="MobiDB-lite"/>
    </source>
</evidence>
<dbReference type="OrthoDB" id="419616at2759"/>
<organism evidence="8 9">
    <name type="scientific">Fragilariopsis cylindrus CCMP1102</name>
    <dbReference type="NCBI Taxonomy" id="635003"/>
    <lineage>
        <taxon>Eukaryota</taxon>
        <taxon>Sar</taxon>
        <taxon>Stramenopiles</taxon>
        <taxon>Ochrophyta</taxon>
        <taxon>Bacillariophyta</taxon>
        <taxon>Bacillariophyceae</taxon>
        <taxon>Bacillariophycidae</taxon>
        <taxon>Bacillariales</taxon>
        <taxon>Bacillariaceae</taxon>
        <taxon>Fragilariopsis</taxon>
    </lineage>
</organism>
<comment type="subcellular location">
    <subcellularLocation>
        <location evidence="1">Membrane</location>
        <topology evidence="1">Multi-pass membrane protein</topology>
    </subcellularLocation>
</comment>
<feature type="transmembrane region" description="Helical" evidence="6">
    <location>
        <begin position="464"/>
        <end position="484"/>
    </location>
</feature>
<dbReference type="GO" id="GO:0022857">
    <property type="term" value="F:transmembrane transporter activity"/>
    <property type="evidence" value="ECO:0007669"/>
    <property type="project" value="InterPro"/>
</dbReference>
<keyword evidence="2 6" id="KW-0812">Transmembrane</keyword>
<dbReference type="InParanoid" id="A0A1E7ERY7"/>
<feature type="region of interest" description="Disordered" evidence="5">
    <location>
        <begin position="567"/>
        <end position="586"/>
    </location>
</feature>
<feature type="compositionally biased region" description="Low complexity" evidence="5">
    <location>
        <begin position="567"/>
        <end position="578"/>
    </location>
</feature>
<dbReference type="EMBL" id="KV784379">
    <property type="protein sequence ID" value="OEU08564.1"/>
    <property type="molecule type" value="Genomic_DNA"/>
</dbReference>
<feature type="transmembrane region" description="Helical" evidence="6">
    <location>
        <begin position="183"/>
        <end position="204"/>
    </location>
</feature>
<evidence type="ECO:0000256" key="3">
    <source>
        <dbReference type="ARBA" id="ARBA00022989"/>
    </source>
</evidence>
<proteinExistence type="predicted"/>
<feature type="transmembrane region" description="Helical" evidence="6">
    <location>
        <begin position="210"/>
        <end position="232"/>
    </location>
</feature>
<evidence type="ECO:0000256" key="1">
    <source>
        <dbReference type="ARBA" id="ARBA00004141"/>
    </source>
</evidence>
<dbReference type="SUPFAM" id="SSF103473">
    <property type="entry name" value="MFS general substrate transporter"/>
    <property type="match status" value="1"/>
</dbReference>
<dbReference type="AlphaFoldDB" id="A0A1E7ERY7"/>
<dbReference type="PANTHER" id="PTHR23507">
    <property type="entry name" value="ZGC:174356"/>
    <property type="match status" value="1"/>
</dbReference>
<feature type="transmembrane region" description="Helical" evidence="6">
    <location>
        <begin position="271"/>
        <end position="290"/>
    </location>
</feature>
<feature type="transmembrane region" description="Helical" evidence="6">
    <location>
        <begin position="91"/>
        <end position="112"/>
    </location>
</feature>
<dbReference type="Gene3D" id="1.20.1250.20">
    <property type="entry name" value="MFS general substrate transporter like domains"/>
    <property type="match status" value="1"/>
</dbReference>
<evidence type="ECO:0000256" key="6">
    <source>
        <dbReference type="SAM" id="Phobius"/>
    </source>
</evidence>
<dbReference type="PANTHER" id="PTHR23507:SF1">
    <property type="entry name" value="FI18259P1-RELATED"/>
    <property type="match status" value="1"/>
</dbReference>
<feature type="transmembrane region" description="Helical" evidence="6">
    <location>
        <begin position="429"/>
        <end position="452"/>
    </location>
</feature>
<feature type="transmembrane region" description="Helical" evidence="6">
    <location>
        <begin position="244"/>
        <end position="265"/>
    </location>
</feature>
<dbReference type="Pfam" id="PF07690">
    <property type="entry name" value="MFS_1"/>
    <property type="match status" value="1"/>
</dbReference>
<dbReference type="Proteomes" id="UP000095751">
    <property type="component" value="Unassembled WGS sequence"/>
</dbReference>
<feature type="region of interest" description="Disordered" evidence="5">
    <location>
        <begin position="529"/>
        <end position="553"/>
    </location>
</feature>
<sequence>MAAGVVECADLLLIDHNPQEADDGIVNTTPRSHHRDSGVDDDISSGHLLRPGQIERLESRRGLNENQSRVIRDRRKSFIVEFSQMNGPPQIALLMATLAIGYGCTMGVTPAIMSDRFARINHGYDGVACDSFSSQDEKPNECFLGNADAQAAASISNLISNTFTFCTASLMGSLSDEYGRKGFLLLGLLIGMIPSFFLFLIQYIPTMNPWWYYTASSITGLVSWAAIALSALNDVLPREFRGPGIGLLFAGFLFGISLAPTLSLFLKRTQLTIVSFIVIAFGFIMTCLFVPETLKPQVAQETKRRRILREKRWLGQTIKLIIFRPIHEMSILNRNNFFRLISALAFFTGMVQSGDQVLLLYYLEDQLSFNQKDIAVMFLTIGITGIIVQVFIMKPLNDRVGEKMVIAISFMCGSIVNFLYGFASHKSTIFCALILSGFNGMSFPTISAIKANNVHESEQGRIQGALYSIKALASGVGPAAMQFVYSKTKDMNHKSGSFFGPGTMWYFASFLFIIAVGLTLILPNDKANTSIRHGGGDGTDIDGDDEAGDTTGTVIIDDNDLEEYHELASGGSLSSSSSEHSDYGTI</sequence>
<accession>A0A1E7ERY7</accession>
<keyword evidence="3 6" id="KW-1133">Transmembrane helix</keyword>
<gene>
    <name evidence="8" type="ORF">FRACYDRAFT_196290</name>
</gene>
<protein>
    <submittedName>
        <fullName evidence="8">MFS general substrate transporter</fullName>
    </submittedName>
</protein>
<evidence type="ECO:0000313" key="8">
    <source>
        <dbReference type="EMBL" id="OEU08564.1"/>
    </source>
</evidence>
<name>A0A1E7ERY7_9STRA</name>
<evidence type="ECO:0000256" key="4">
    <source>
        <dbReference type="ARBA" id="ARBA00023136"/>
    </source>
</evidence>
<dbReference type="PROSITE" id="PS50850">
    <property type="entry name" value="MFS"/>
    <property type="match status" value="1"/>
</dbReference>
<feature type="compositionally biased region" description="Acidic residues" evidence="5">
    <location>
        <begin position="539"/>
        <end position="548"/>
    </location>
</feature>
<keyword evidence="9" id="KW-1185">Reference proteome</keyword>
<feature type="transmembrane region" description="Helical" evidence="6">
    <location>
        <begin position="374"/>
        <end position="392"/>
    </location>
</feature>
<feature type="domain" description="Major facilitator superfamily (MFS) profile" evidence="7">
    <location>
        <begin position="91"/>
        <end position="526"/>
    </location>
</feature>